<gene>
    <name evidence="1" type="ORF">AB0D65_22655</name>
</gene>
<proteinExistence type="predicted"/>
<dbReference type="RefSeq" id="WP_359983779.1">
    <property type="nucleotide sequence ID" value="NZ_JBEZLS010000016.1"/>
</dbReference>
<keyword evidence="2" id="KW-1185">Reference proteome</keyword>
<dbReference type="EC" id="2.4.-.-" evidence="1"/>
<name>A0ABV3E9U3_9ACTN</name>
<sequence length="455" mass="50555">MSRFSRRDAWYPLVVLSVAVLVELLRRDTSGGHVKCWENFARSAARLPERLPDDRGGTPLDLTVYFLGERERVEPLSPHVRFVMLRPVLSTAAIRSADSAEDVCDLTPWHPRLAALLPRHDVWHLTHSFAFAATAVRLDRHAARRSAPRPRLIGSVHTDVPLLASVYARYLADRWLPGTHPAVDDLLADRAETRLRRRRDRLLARCERVLVPTPEGRAELARTLGPHRVALLRRGIDHDLFRPDPTARARLVHEYGVPADRPLLLFTGRLDATKGVPLLTESVRLLRARGSAAHLVMAGSGAEEDAVRRALGPDVTLLGPLPQDRLARVYAGCDLFVFPSRTETSGNVVAEAMACGLAVVLPEGARTTRWLSAPGRDGIVVPRDDPRTWADALRPLLDRPAAREAVRHRAAVTSRTSHPTWDRVLEEDLLPVWSRPARTPRHIPRAGRASGTPTA</sequence>
<reference evidence="1 2" key="1">
    <citation type="submission" date="2024-06" db="EMBL/GenBank/DDBJ databases">
        <title>The Natural Products Discovery Center: Release of the First 8490 Sequenced Strains for Exploring Actinobacteria Biosynthetic Diversity.</title>
        <authorList>
            <person name="Kalkreuter E."/>
            <person name="Kautsar S.A."/>
            <person name="Yang D."/>
            <person name="Bader C.D."/>
            <person name="Teijaro C.N."/>
            <person name="Fluegel L."/>
            <person name="Davis C.M."/>
            <person name="Simpson J.R."/>
            <person name="Lauterbach L."/>
            <person name="Steele A.D."/>
            <person name="Gui C."/>
            <person name="Meng S."/>
            <person name="Li G."/>
            <person name="Viehrig K."/>
            <person name="Ye F."/>
            <person name="Su P."/>
            <person name="Kiefer A.F."/>
            <person name="Nichols A."/>
            <person name="Cepeda A.J."/>
            <person name="Yan W."/>
            <person name="Fan B."/>
            <person name="Jiang Y."/>
            <person name="Adhikari A."/>
            <person name="Zheng C.-J."/>
            <person name="Schuster L."/>
            <person name="Cowan T.M."/>
            <person name="Smanski M.J."/>
            <person name="Chevrette M.G."/>
            <person name="De Carvalho L.P.S."/>
            <person name="Shen B."/>
        </authorList>
    </citation>
    <scope>NUCLEOTIDE SEQUENCE [LARGE SCALE GENOMIC DNA]</scope>
    <source>
        <strain evidence="1 2">NPDC048274</strain>
    </source>
</reference>
<dbReference type="EMBL" id="JBEZLS010000016">
    <property type="protein sequence ID" value="MEU9353687.1"/>
    <property type="molecule type" value="Genomic_DNA"/>
</dbReference>
<dbReference type="GO" id="GO:0016757">
    <property type="term" value="F:glycosyltransferase activity"/>
    <property type="evidence" value="ECO:0007669"/>
    <property type="project" value="UniProtKB-KW"/>
</dbReference>
<dbReference type="Gene3D" id="3.40.50.2000">
    <property type="entry name" value="Glycogen Phosphorylase B"/>
    <property type="match status" value="2"/>
</dbReference>
<dbReference type="Proteomes" id="UP001551582">
    <property type="component" value="Unassembled WGS sequence"/>
</dbReference>
<keyword evidence="1" id="KW-0808">Transferase</keyword>
<evidence type="ECO:0000313" key="2">
    <source>
        <dbReference type="Proteomes" id="UP001551582"/>
    </source>
</evidence>
<protein>
    <submittedName>
        <fullName evidence="1">Glycosyltransferase</fullName>
        <ecNumber evidence="1">2.4.-.-</ecNumber>
    </submittedName>
</protein>
<keyword evidence="1" id="KW-0328">Glycosyltransferase</keyword>
<dbReference type="SUPFAM" id="SSF53756">
    <property type="entry name" value="UDP-Glycosyltransferase/glycogen phosphorylase"/>
    <property type="match status" value="1"/>
</dbReference>
<comment type="caution">
    <text evidence="1">The sequence shown here is derived from an EMBL/GenBank/DDBJ whole genome shotgun (WGS) entry which is preliminary data.</text>
</comment>
<organism evidence="1 2">
    <name type="scientific">Streptomyces griseoloalbus</name>
    <dbReference type="NCBI Taxonomy" id="67303"/>
    <lineage>
        <taxon>Bacteria</taxon>
        <taxon>Bacillati</taxon>
        <taxon>Actinomycetota</taxon>
        <taxon>Actinomycetes</taxon>
        <taxon>Kitasatosporales</taxon>
        <taxon>Streptomycetaceae</taxon>
        <taxon>Streptomyces</taxon>
    </lineage>
</organism>
<dbReference type="InterPro" id="IPR050194">
    <property type="entry name" value="Glycosyltransferase_grp1"/>
</dbReference>
<dbReference type="PANTHER" id="PTHR45947">
    <property type="entry name" value="SULFOQUINOVOSYL TRANSFERASE SQD2"/>
    <property type="match status" value="1"/>
</dbReference>
<evidence type="ECO:0000313" key="1">
    <source>
        <dbReference type="EMBL" id="MEU9353687.1"/>
    </source>
</evidence>
<dbReference type="Pfam" id="PF13692">
    <property type="entry name" value="Glyco_trans_1_4"/>
    <property type="match status" value="1"/>
</dbReference>
<accession>A0ABV3E9U3</accession>
<dbReference type="PANTHER" id="PTHR45947:SF3">
    <property type="entry name" value="SULFOQUINOVOSYL TRANSFERASE SQD2"/>
    <property type="match status" value="1"/>
</dbReference>